<proteinExistence type="predicted"/>
<dbReference type="STRING" id="391165.GbCGDNIH1_1129"/>
<protein>
    <submittedName>
        <fullName evidence="1">Uncharacterized protein</fullName>
    </submittedName>
</protein>
<dbReference type="AlphaFoldDB" id="Q0BT25"/>
<accession>Q0BT25</accession>
<dbReference type="KEGG" id="gbe:GbCGDNIH1_1129"/>
<sequence>MRPPCSSWLHLHPDLAHSQPTVDKGIDMDSDDKNVTAALLTVAATIGQASEELVIERYLRFAQRVTGHDPDTGPMKAFWERAERTHDK</sequence>
<evidence type="ECO:0000313" key="2">
    <source>
        <dbReference type="Proteomes" id="UP000001963"/>
    </source>
</evidence>
<dbReference type="EMBL" id="CP000394">
    <property type="protein sequence ID" value="ABI62027.1"/>
    <property type="molecule type" value="Genomic_DNA"/>
</dbReference>
<gene>
    <name evidence="1" type="ordered locus">GbCGDNIH1_1129</name>
</gene>
<evidence type="ECO:0000313" key="1">
    <source>
        <dbReference type="EMBL" id="ABI62027.1"/>
    </source>
</evidence>
<reference evidence="1 2" key="1">
    <citation type="journal article" date="2007" name="J. Bacteriol.">
        <title>Genome sequence analysis of the emerging human pathogenic acetic acid bacterium Granulibacter bethesdensis.</title>
        <authorList>
            <person name="Greenberg D.E."/>
            <person name="Porcella S.F."/>
            <person name="Zelazny A.M."/>
            <person name="Virtaneva K."/>
            <person name="Sturdevant D.E."/>
            <person name="Kupko J.J.III."/>
            <person name="Barbian K.D."/>
            <person name="Babar A."/>
            <person name="Dorward D.W."/>
            <person name="Holland S.M."/>
        </authorList>
    </citation>
    <scope>NUCLEOTIDE SEQUENCE [LARGE SCALE GENOMIC DNA]</scope>
    <source>
        <strain evidence="2">ATCC BAA-1260 / CGDNIH1</strain>
    </source>
</reference>
<name>Q0BT25_GRABC</name>
<keyword evidence="2" id="KW-1185">Reference proteome</keyword>
<dbReference type="Proteomes" id="UP000001963">
    <property type="component" value="Chromosome"/>
</dbReference>
<organism evidence="1 2">
    <name type="scientific">Granulibacter bethesdensis (strain ATCC BAA-1260 / CGDNIH1)</name>
    <dbReference type="NCBI Taxonomy" id="391165"/>
    <lineage>
        <taxon>Bacteria</taxon>
        <taxon>Pseudomonadati</taxon>
        <taxon>Pseudomonadota</taxon>
        <taxon>Alphaproteobacteria</taxon>
        <taxon>Acetobacterales</taxon>
        <taxon>Acetobacteraceae</taxon>
        <taxon>Granulibacter</taxon>
    </lineage>
</organism>
<dbReference type="HOGENOM" id="CLU_2584796_0_0_5"/>